<evidence type="ECO:0000256" key="1">
    <source>
        <dbReference type="ARBA" id="ARBA00004007"/>
    </source>
</evidence>
<evidence type="ECO:0000256" key="6">
    <source>
        <dbReference type="ARBA" id="ARBA00022989"/>
    </source>
</evidence>
<name>A0A0E9NDL6_SAICN</name>
<dbReference type="SUPFAM" id="SSF110111">
    <property type="entry name" value="Ctag/Cox11"/>
    <property type="match status" value="1"/>
</dbReference>
<dbReference type="PANTHER" id="PTHR21320:SF3">
    <property type="entry name" value="CYTOCHROME C OXIDASE ASSEMBLY PROTEIN COX11, MITOCHONDRIAL-RELATED"/>
    <property type="match status" value="1"/>
</dbReference>
<comment type="function">
    <text evidence="11">Mitochondrial ribosome (mitoribosome) assembly factor. Binds at the interface of the head and body domains of the mitochondrial small ribosomal subunit (mt-SSU), occluding the mRNA channel and preventing compaction of the head domain towards the body. Probable inactive methyltransferase: retains the characteristic folding and ability to bind S-adenosyl-L-methionine, but it probably lost its methyltransferase activity.</text>
</comment>
<evidence type="ECO:0000256" key="8">
    <source>
        <dbReference type="ARBA" id="ARBA00023014"/>
    </source>
</evidence>
<dbReference type="NCBIfam" id="NF003465">
    <property type="entry name" value="PRK05089.1"/>
    <property type="match status" value="1"/>
</dbReference>
<gene>
    <name evidence="17" type="ORF">G7K_2137-t1</name>
</gene>
<dbReference type="OrthoDB" id="1704689at2759"/>
<dbReference type="GO" id="GO:0005759">
    <property type="term" value="C:mitochondrial matrix"/>
    <property type="evidence" value="ECO:0007669"/>
    <property type="project" value="UniProtKB-ARBA"/>
</dbReference>
<evidence type="ECO:0000256" key="14">
    <source>
        <dbReference type="ARBA" id="ARBA00065979"/>
    </source>
</evidence>
<organism evidence="17 18">
    <name type="scientific">Saitoella complicata (strain BCRC 22490 / CBS 7301 / JCM 7358 / NBRC 10748 / NRRL Y-17804)</name>
    <dbReference type="NCBI Taxonomy" id="698492"/>
    <lineage>
        <taxon>Eukaryota</taxon>
        <taxon>Fungi</taxon>
        <taxon>Dikarya</taxon>
        <taxon>Ascomycota</taxon>
        <taxon>Taphrinomycotina</taxon>
        <taxon>Taphrinomycotina incertae sedis</taxon>
        <taxon>Saitoella</taxon>
    </lineage>
</organism>
<dbReference type="InterPro" id="IPR007533">
    <property type="entry name" value="Cyt_c_oxidase_assmbl_CtaG"/>
</dbReference>
<accession>A0A0E9NDL6</accession>
<evidence type="ECO:0000256" key="10">
    <source>
        <dbReference type="ARBA" id="ARBA00023136"/>
    </source>
</evidence>
<dbReference type="Pfam" id="PF04442">
    <property type="entry name" value="CtaG_Cox11"/>
    <property type="match status" value="1"/>
</dbReference>
<evidence type="ECO:0000256" key="5">
    <source>
        <dbReference type="ARBA" id="ARBA00022946"/>
    </source>
</evidence>
<evidence type="ECO:0000256" key="13">
    <source>
        <dbReference type="ARBA" id="ARBA00061641"/>
    </source>
</evidence>
<reference evidence="17 18" key="2">
    <citation type="journal article" date="2014" name="J. Gen. Appl. Microbiol.">
        <title>The early diverging ascomycetous budding yeast Saitoella complicata has three histone deacetylases belonging to the Clr6, Hos2, and Rpd3 lineages.</title>
        <authorList>
            <person name="Nishida H."/>
            <person name="Matsumoto T."/>
            <person name="Kondo S."/>
            <person name="Hamamoto M."/>
            <person name="Yoshikawa H."/>
        </authorList>
    </citation>
    <scope>NUCLEOTIDE SEQUENCE [LARGE SCALE GENOMIC DNA]</scope>
    <source>
        <strain evidence="17 18">NRRL Y-17804</strain>
    </source>
</reference>
<keyword evidence="3 16" id="KW-0812">Transmembrane</keyword>
<evidence type="ECO:0000256" key="2">
    <source>
        <dbReference type="ARBA" id="ARBA00004243"/>
    </source>
</evidence>
<sequence>MSFRIPSLIPRVSAFARPSHIARPLRSAVRHASTTPPPPPRFPNFPNGRPRMSAEQAKNNESFIYYTLSVFIGAFGVTYAVVPLYRLICQTTGFAGTPNTDASRFTPDKLIPVKDAKRIKVTFVGTVSDALQWTFTPQQREVHVLPGETALAFFTATNRSSEDIIGIATYNVNPQQAAQYFSKIQCFCFEEQRLLAGETIDMPIFFFIDPDFADDPLMKDIRTVTLSYTFFKARYDNGMLVPATN</sequence>
<evidence type="ECO:0000256" key="12">
    <source>
        <dbReference type="ARBA" id="ARBA00061184"/>
    </source>
</evidence>
<feature type="transmembrane region" description="Helical" evidence="16">
    <location>
        <begin position="63"/>
        <end position="82"/>
    </location>
</feature>
<evidence type="ECO:0000313" key="18">
    <source>
        <dbReference type="Proteomes" id="UP000033140"/>
    </source>
</evidence>
<proteinExistence type="inferred from homology"/>
<keyword evidence="5" id="KW-0809">Transit peptide</keyword>
<protein>
    <recommendedName>
        <fullName evidence="19">Cytochrome c oxidase assembly protein CtaG/Cox11</fullName>
    </recommendedName>
</protein>
<dbReference type="FunFam" id="2.60.370.10:FF:000001">
    <property type="entry name" value="COX11 cytochrome c oxidase assembly homolog"/>
    <property type="match status" value="1"/>
</dbReference>
<dbReference type="GO" id="GO:0051536">
    <property type="term" value="F:iron-sulfur cluster binding"/>
    <property type="evidence" value="ECO:0007669"/>
    <property type="project" value="UniProtKB-KW"/>
</dbReference>
<evidence type="ECO:0000256" key="3">
    <source>
        <dbReference type="ARBA" id="ARBA00022692"/>
    </source>
</evidence>
<reference evidence="17 18" key="3">
    <citation type="journal article" date="2015" name="Genome Announc.">
        <title>Draft Genome Sequence of the Archiascomycetous Yeast Saitoella complicata.</title>
        <authorList>
            <person name="Yamauchi K."/>
            <person name="Kondo S."/>
            <person name="Hamamoto M."/>
            <person name="Takahashi Y."/>
            <person name="Ogura Y."/>
            <person name="Hayashi T."/>
            <person name="Nishida H."/>
        </authorList>
    </citation>
    <scope>NUCLEOTIDE SEQUENCE [LARGE SCALE GENOMIC DNA]</scope>
    <source>
        <strain evidence="17 18">NRRL Y-17804</strain>
    </source>
</reference>
<keyword evidence="8" id="KW-0411">Iron-sulfur</keyword>
<dbReference type="Proteomes" id="UP000033140">
    <property type="component" value="Unassembled WGS sequence"/>
</dbReference>
<dbReference type="InterPro" id="IPR023471">
    <property type="entry name" value="CtaG/Cox11_dom_sf"/>
</dbReference>
<evidence type="ECO:0000256" key="4">
    <source>
        <dbReference type="ARBA" id="ARBA00022792"/>
    </source>
</evidence>
<keyword evidence="7" id="KW-0408">Iron</keyword>
<evidence type="ECO:0008006" key="19">
    <source>
        <dbReference type="Google" id="ProtNLM"/>
    </source>
</evidence>
<dbReference type="PANTHER" id="PTHR21320">
    <property type="entry name" value="CYTOCHROME C OXIDASE ASSEMBLY PROTEIN COX11-RELATED"/>
    <property type="match status" value="1"/>
</dbReference>
<keyword evidence="8" id="KW-0479">Metal-binding</keyword>
<comment type="caution">
    <text evidence="17">The sequence shown here is derived from an EMBL/GenBank/DDBJ whole genome shotgun (WGS) entry which is preliminary data.</text>
</comment>
<dbReference type="RefSeq" id="XP_019021803.1">
    <property type="nucleotide sequence ID" value="XM_019167999.1"/>
</dbReference>
<dbReference type="GO" id="GO:0005507">
    <property type="term" value="F:copper ion binding"/>
    <property type="evidence" value="ECO:0007669"/>
    <property type="project" value="InterPro"/>
</dbReference>
<dbReference type="EMBL" id="BACD03000012">
    <property type="protein sequence ID" value="GAO47942.1"/>
    <property type="molecule type" value="Genomic_DNA"/>
</dbReference>
<keyword evidence="9" id="KW-0496">Mitochondrion</keyword>
<dbReference type="STRING" id="698492.A0A0E9NDL6"/>
<evidence type="ECO:0000256" key="16">
    <source>
        <dbReference type="SAM" id="Phobius"/>
    </source>
</evidence>
<dbReference type="HAMAP" id="MF_00155">
    <property type="entry name" value="CtaG"/>
    <property type="match status" value="1"/>
</dbReference>
<evidence type="ECO:0000256" key="9">
    <source>
        <dbReference type="ARBA" id="ARBA00023128"/>
    </source>
</evidence>
<feature type="region of interest" description="Disordered" evidence="15">
    <location>
        <begin position="26"/>
        <end position="53"/>
    </location>
</feature>
<dbReference type="GO" id="GO:0005743">
    <property type="term" value="C:mitochondrial inner membrane"/>
    <property type="evidence" value="ECO:0007669"/>
    <property type="project" value="UniProtKB-SubCell"/>
</dbReference>
<evidence type="ECO:0000256" key="11">
    <source>
        <dbReference type="ARBA" id="ARBA00045681"/>
    </source>
</evidence>
<reference evidence="17 18" key="1">
    <citation type="journal article" date="2011" name="J. Gen. Appl. Microbiol.">
        <title>Draft genome sequencing of the enigmatic yeast Saitoella complicata.</title>
        <authorList>
            <person name="Nishida H."/>
            <person name="Hamamoto M."/>
            <person name="Sugiyama J."/>
        </authorList>
    </citation>
    <scope>NUCLEOTIDE SEQUENCE [LARGE SCALE GENOMIC DNA]</scope>
    <source>
        <strain evidence="17 18">NRRL Y-17804</strain>
    </source>
</reference>
<comment type="subcellular location">
    <subcellularLocation>
        <location evidence="2">Mitochondrion inner membrane</location>
        <topology evidence="2">Single-pass membrane protein</topology>
        <orientation evidence="2">Intermembrane side</orientation>
    </subcellularLocation>
</comment>
<evidence type="ECO:0000313" key="17">
    <source>
        <dbReference type="EMBL" id="GAO47942.1"/>
    </source>
</evidence>
<comment type="similarity">
    <text evidence="12">In the N-terminal section; belongs to the methyltransferase superfamily. Rsm22 family.</text>
</comment>
<keyword evidence="6 16" id="KW-1133">Transmembrane helix</keyword>
<dbReference type="Gene3D" id="2.60.370.10">
    <property type="entry name" value="Ctag/Cox11"/>
    <property type="match status" value="1"/>
</dbReference>
<keyword evidence="18" id="KW-1185">Reference proteome</keyword>
<comment type="similarity">
    <text evidence="13">In the C-terminal section; belongs to the COX11/CtaG family.</text>
</comment>
<evidence type="ECO:0000256" key="15">
    <source>
        <dbReference type="SAM" id="MobiDB-lite"/>
    </source>
</evidence>
<comment type="function">
    <text evidence="1">Exerts its effect at some terminal stage of cytochrome c oxidase synthesis, probably by being involved in the insertion of the copper B into subunit I.</text>
</comment>
<evidence type="ECO:0000256" key="7">
    <source>
        <dbReference type="ARBA" id="ARBA00023004"/>
    </source>
</evidence>
<comment type="subunit">
    <text evidence="14">Associates with the mitochondrial ribosome (mitoribosome). Only transiently interacts with the mitoribosome.</text>
</comment>
<dbReference type="AlphaFoldDB" id="A0A0E9NDL6"/>
<dbReference type="OMA" id="NKLECFC"/>
<keyword evidence="10 16" id="KW-0472">Membrane</keyword>
<keyword evidence="4" id="KW-0999">Mitochondrion inner membrane</keyword>